<protein>
    <submittedName>
        <fullName evidence="5">HLX-like protein</fullName>
    </submittedName>
</protein>
<evidence type="ECO:0000313" key="5">
    <source>
        <dbReference type="EMBL" id="WAR30795.1"/>
    </source>
</evidence>
<dbReference type="SUPFAM" id="SSF46689">
    <property type="entry name" value="Homeodomain-like"/>
    <property type="match status" value="1"/>
</dbReference>
<accession>A0ABY7G9J0</accession>
<gene>
    <name evidence="5" type="ORF">MAR_033337</name>
</gene>
<dbReference type="InterPro" id="IPR001356">
    <property type="entry name" value="HD"/>
</dbReference>
<evidence type="ECO:0000259" key="4">
    <source>
        <dbReference type="PROSITE" id="PS50071"/>
    </source>
</evidence>
<dbReference type="EMBL" id="CP111028">
    <property type="protein sequence ID" value="WAR30795.1"/>
    <property type="molecule type" value="Genomic_DNA"/>
</dbReference>
<keyword evidence="6" id="KW-1185">Reference proteome</keyword>
<dbReference type="InterPro" id="IPR052497">
    <property type="entry name" value="H2.0_Homeobox_TF"/>
</dbReference>
<dbReference type="SMART" id="SM00389">
    <property type="entry name" value="HOX"/>
    <property type="match status" value="1"/>
</dbReference>
<organism evidence="5 6">
    <name type="scientific">Mya arenaria</name>
    <name type="common">Soft-shell clam</name>
    <dbReference type="NCBI Taxonomy" id="6604"/>
    <lineage>
        <taxon>Eukaryota</taxon>
        <taxon>Metazoa</taxon>
        <taxon>Spiralia</taxon>
        <taxon>Lophotrochozoa</taxon>
        <taxon>Mollusca</taxon>
        <taxon>Bivalvia</taxon>
        <taxon>Autobranchia</taxon>
        <taxon>Heteroconchia</taxon>
        <taxon>Euheterodonta</taxon>
        <taxon>Imparidentia</taxon>
        <taxon>Neoheterodontei</taxon>
        <taxon>Myida</taxon>
        <taxon>Myoidea</taxon>
        <taxon>Myidae</taxon>
        <taxon>Mya</taxon>
    </lineage>
</organism>
<sequence>MFLNTCSGCVQIPTPMYYWNPYVLSSYGKKPEVNIADVLQLHAAKYANVKAAAESKRSSDNLRELALGRYTIDDRRIENNSSVTDSAKTALECDGALNYSRKDGTACGTCTLPSALEPLRALCSAGPRGYTPSSPGTTPGEHQKWRPDTQEATGNKELKFGINKILSDEFGKENSDSRTTKLVSTPRAHGKCECTYDRCRGYSTHLQYPGHVLSAVNALQPPNYPTSPNGSDILPGPYSVLSTDVSLGAQSKRKRSWSRAVFSNLQRKGLERRFEVQKYVTKPDRRQLAAMLGLTDAQVGHVTAAKKIKEITYSI</sequence>
<keyword evidence="1 2" id="KW-0238">DNA-binding</keyword>
<dbReference type="Proteomes" id="UP001164746">
    <property type="component" value="Chromosome 17"/>
</dbReference>
<evidence type="ECO:0000256" key="1">
    <source>
        <dbReference type="PROSITE-ProRule" id="PRU00108"/>
    </source>
</evidence>
<feature type="DNA-binding region" description="Homeobox" evidence="1">
    <location>
        <begin position="255"/>
        <end position="300"/>
    </location>
</feature>
<keyword evidence="1 2" id="KW-0371">Homeobox</keyword>
<reference evidence="5" key="1">
    <citation type="submission" date="2022-11" db="EMBL/GenBank/DDBJ databases">
        <title>Centuries of genome instability and evolution in soft-shell clam transmissible cancer (bioRxiv).</title>
        <authorList>
            <person name="Hart S.F.M."/>
            <person name="Yonemitsu M.A."/>
            <person name="Giersch R.M."/>
            <person name="Beal B.F."/>
            <person name="Arriagada G."/>
            <person name="Davis B.W."/>
            <person name="Ostrander E.A."/>
            <person name="Goff S.P."/>
            <person name="Metzger M.J."/>
        </authorList>
    </citation>
    <scope>NUCLEOTIDE SEQUENCE</scope>
    <source>
        <strain evidence="5">MELC-2E11</strain>
        <tissue evidence="5">Siphon/mantle</tissue>
    </source>
</reference>
<dbReference type="CDD" id="cd00086">
    <property type="entry name" value="homeodomain"/>
    <property type="match status" value="1"/>
</dbReference>
<evidence type="ECO:0000256" key="2">
    <source>
        <dbReference type="RuleBase" id="RU000682"/>
    </source>
</evidence>
<evidence type="ECO:0000313" key="6">
    <source>
        <dbReference type="Proteomes" id="UP001164746"/>
    </source>
</evidence>
<comment type="subcellular location">
    <subcellularLocation>
        <location evidence="1 2">Nucleus</location>
    </subcellularLocation>
</comment>
<dbReference type="InterPro" id="IPR009057">
    <property type="entry name" value="Homeodomain-like_sf"/>
</dbReference>
<dbReference type="PANTHER" id="PTHR46808:SF1">
    <property type="entry name" value="H2.0-LIKE HOMEOBOX PROTEIN"/>
    <property type="match status" value="1"/>
</dbReference>
<dbReference type="PROSITE" id="PS50071">
    <property type="entry name" value="HOMEOBOX_2"/>
    <property type="match status" value="1"/>
</dbReference>
<dbReference type="Pfam" id="PF00046">
    <property type="entry name" value="Homeodomain"/>
    <property type="match status" value="1"/>
</dbReference>
<feature type="region of interest" description="Disordered" evidence="3">
    <location>
        <begin position="128"/>
        <end position="148"/>
    </location>
</feature>
<evidence type="ECO:0000256" key="3">
    <source>
        <dbReference type="SAM" id="MobiDB-lite"/>
    </source>
</evidence>
<feature type="domain" description="Homeobox" evidence="4">
    <location>
        <begin position="253"/>
        <end position="299"/>
    </location>
</feature>
<dbReference type="PANTHER" id="PTHR46808">
    <property type="entry name" value="H2.0-LIKE HOMEOBOX PROTEIN"/>
    <property type="match status" value="1"/>
</dbReference>
<proteinExistence type="predicted"/>
<name>A0ABY7G9J0_MYAAR</name>
<keyword evidence="1 2" id="KW-0539">Nucleus</keyword>
<dbReference type="Gene3D" id="1.10.10.60">
    <property type="entry name" value="Homeodomain-like"/>
    <property type="match status" value="1"/>
</dbReference>